<gene>
    <name evidence="1" type="ORF">EDD58_102517</name>
</gene>
<dbReference type="SUPFAM" id="SSF48613">
    <property type="entry name" value="Heme oxygenase-like"/>
    <property type="match status" value="1"/>
</dbReference>
<evidence type="ECO:0000313" key="1">
    <source>
        <dbReference type="EMBL" id="TCS95933.1"/>
    </source>
</evidence>
<sequence length="255" mass="29487">MSDLTFKQMESIRDQLLDHPVYSLMNTPDRVRIFMKHHSFAVWDFMSLLKKLQQTLTCVTVPWIPQAEPNYARFINEIVIGEETDEDGEGGYISHFELYLQAMNEVDADTKPIESLITLIQEGEDPISALNQIDMTDTVKEFVSFHIELATSGQPHEIASAFFYGREDLIPDMFTVLIKEMKQNKTDTNRLHYYLQRHIELDGDEHGPLAKQLLLYLCKEEEQKLIEADQIAKKALQARIRLWDGVIAEINEKGL</sequence>
<proteinExistence type="predicted"/>
<dbReference type="RefSeq" id="WP_131923894.1">
    <property type="nucleotide sequence ID" value="NZ_SMAG01000002.1"/>
</dbReference>
<accession>A0A4R3L811</accession>
<name>A0A4R3L811_9BACL</name>
<dbReference type="Proteomes" id="UP000294937">
    <property type="component" value="Unassembled WGS sequence"/>
</dbReference>
<reference evidence="1 2" key="1">
    <citation type="submission" date="2019-03" db="EMBL/GenBank/DDBJ databases">
        <title>Genomic Encyclopedia of Type Strains, Phase IV (KMG-IV): sequencing the most valuable type-strain genomes for metagenomic binning, comparative biology and taxonomic classification.</title>
        <authorList>
            <person name="Goeker M."/>
        </authorList>
    </citation>
    <scope>NUCLEOTIDE SEQUENCE [LARGE SCALE GENOMIC DNA]</scope>
    <source>
        <strain evidence="1 2">DSM 45707</strain>
    </source>
</reference>
<evidence type="ECO:0000313" key="2">
    <source>
        <dbReference type="Proteomes" id="UP000294937"/>
    </source>
</evidence>
<dbReference type="Gene3D" id="1.20.910.10">
    <property type="entry name" value="Heme oxygenase-like"/>
    <property type="match status" value="1"/>
</dbReference>
<dbReference type="InterPro" id="IPR016084">
    <property type="entry name" value="Haem_Oase-like_multi-hlx"/>
</dbReference>
<dbReference type="Pfam" id="PF11251">
    <property type="entry name" value="DUF3050"/>
    <property type="match status" value="1"/>
</dbReference>
<organism evidence="1 2">
    <name type="scientific">Hazenella coriacea</name>
    <dbReference type="NCBI Taxonomy" id="1179467"/>
    <lineage>
        <taxon>Bacteria</taxon>
        <taxon>Bacillati</taxon>
        <taxon>Bacillota</taxon>
        <taxon>Bacilli</taxon>
        <taxon>Bacillales</taxon>
        <taxon>Thermoactinomycetaceae</taxon>
        <taxon>Hazenella</taxon>
    </lineage>
</organism>
<comment type="caution">
    <text evidence="1">The sequence shown here is derived from an EMBL/GenBank/DDBJ whole genome shotgun (WGS) entry which is preliminary data.</text>
</comment>
<dbReference type="EMBL" id="SMAG01000002">
    <property type="protein sequence ID" value="TCS95933.1"/>
    <property type="molecule type" value="Genomic_DNA"/>
</dbReference>
<dbReference type="AlphaFoldDB" id="A0A4R3L811"/>
<dbReference type="OrthoDB" id="9791270at2"/>
<protein>
    <submittedName>
        <fullName evidence="1">DUF3050 family protein</fullName>
    </submittedName>
</protein>
<dbReference type="InterPro" id="IPR024423">
    <property type="entry name" value="DUF3050"/>
</dbReference>
<keyword evidence="2" id="KW-1185">Reference proteome</keyword>